<dbReference type="InterPro" id="IPR011333">
    <property type="entry name" value="SKP1/BTB/POZ_sf"/>
</dbReference>
<evidence type="ECO:0000313" key="6">
    <source>
        <dbReference type="EMBL" id="CAL4776349.1"/>
    </source>
</evidence>
<dbReference type="SUPFAM" id="SSF48403">
    <property type="entry name" value="Ankyrin repeat"/>
    <property type="match status" value="1"/>
</dbReference>
<dbReference type="EMBL" id="CAMXCT030001328">
    <property type="protein sequence ID" value="CAL4776349.1"/>
    <property type="molecule type" value="Genomic_DNA"/>
</dbReference>
<name>A0A9P1CD94_9DINO</name>
<dbReference type="InterPro" id="IPR002110">
    <property type="entry name" value="Ankyrin_rpt"/>
</dbReference>
<dbReference type="GO" id="GO:0051260">
    <property type="term" value="P:protein homooligomerization"/>
    <property type="evidence" value="ECO:0007669"/>
    <property type="project" value="InterPro"/>
</dbReference>
<dbReference type="EMBL" id="CAMXCT010001328">
    <property type="protein sequence ID" value="CAI3989037.1"/>
    <property type="molecule type" value="Genomic_DNA"/>
</dbReference>
<accession>A0A9P1CD94</accession>
<feature type="compositionally biased region" description="Basic and acidic residues" evidence="3">
    <location>
        <begin position="787"/>
        <end position="796"/>
    </location>
</feature>
<proteinExistence type="inferred from homology"/>
<dbReference type="PANTHER" id="PTHR34598:SF3">
    <property type="entry name" value="OXIDOREDUCTASE AN1597"/>
    <property type="match status" value="1"/>
</dbReference>
<feature type="region of interest" description="Disordered" evidence="3">
    <location>
        <begin position="769"/>
        <end position="800"/>
    </location>
</feature>
<comment type="caution">
    <text evidence="5">The sequence shown here is derived from an EMBL/GenBank/DDBJ whole genome shotgun (WGS) entry which is preliminary data.</text>
</comment>
<dbReference type="Proteomes" id="UP001152797">
    <property type="component" value="Unassembled WGS sequence"/>
</dbReference>
<dbReference type="NCBIfam" id="NF041278">
    <property type="entry name" value="CmcJ_NvfI_EfuI"/>
    <property type="match status" value="1"/>
</dbReference>
<feature type="region of interest" description="Disordered" evidence="3">
    <location>
        <begin position="598"/>
        <end position="617"/>
    </location>
</feature>
<gene>
    <name evidence="5" type="ORF">C1SCF055_LOCUS16136</name>
</gene>
<dbReference type="InterPro" id="IPR044053">
    <property type="entry name" value="AsaB-like"/>
</dbReference>
<keyword evidence="7" id="KW-1185">Reference proteome</keyword>
<dbReference type="PROSITE" id="PS50088">
    <property type="entry name" value="ANK_REPEAT"/>
    <property type="match status" value="1"/>
</dbReference>
<dbReference type="Pfam" id="PF02214">
    <property type="entry name" value="BTB_2"/>
    <property type="match status" value="1"/>
</dbReference>
<dbReference type="AlphaFoldDB" id="A0A9P1CD94"/>
<dbReference type="GO" id="GO:0016491">
    <property type="term" value="F:oxidoreductase activity"/>
    <property type="evidence" value="ECO:0007669"/>
    <property type="project" value="InterPro"/>
</dbReference>
<dbReference type="SMART" id="SM00225">
    <property type="entry name" value="BTB"/>
    <property type="match status" value="1"/>
</dbReference>
<feature type="compositionally biased region" description="Basic and acidic residues" evidence="3">
    <location>
        <begin position="602"/>
        <end position="614"/>
    </location>
</feature>
<reference evidence="6 7" key="2">
    <citation type="submission" date="2024-05" db="EMBL/GenBank/DDBJ databases">
        <authorList>
            <person name="Chen Y."/>
            <person name="Shah S."/>
            <person name="Dougan E. K."/>
            <person name="Thang M."/>
            <person name="Chan C."/>
        </authorList>
    </citation>
    <scope>NUCLEOTIDE SEQUENCE [LARGE SCALE GENOMIC DNA]</scope>
</reference>
<evidence type="ECO:0000259" key="4">
    <source>
        <dbReference type="SMART" id="SM00225"/>
    </source>
</evidence>
<evidence type="ECO:0000313" key="5">
    <source>
        <dbReference type="EMBL" id="CAI3989037.1"/>
    </source>
</evidence>
<sequence length="1033" mass="115013">MLRGFAGHSVRSLRSLTRQCAIQKIWWNCGRCLATEVKTRGKLYFQSDKVPRSILSTGKVGTNRDLLGSDGEFFGTDPIGLEVDINSGRDRAMSLDENGFCLLPHAWKHVDYYDNHQVINSYYAECEALVQKATGATRAVAFDHNLRAKQRKEAGDRLRGGSAVQEPLTTYGVHNDYTLTSAAQRIRQLAQPAGKNDTRVGTSLLNPEEVEGLLKKRWVFINVWRNVAETPVESFPLAACDAKSLALDDLIVFEIRYSDRVGENYFARYSDAQRWFYYPRMEKDEVMLLKCWDSRGADFLQYSEADGPKEPAVPATFSLHGSFEDLGSPDDATDRESIEAFGTKASSGQTGGLLLMRYPAEAASKAVLVDSRQMIGDLVHDVLAEFPSVIHLNVGGRRLTTTLASLRSDPDSMLGLMFSGKHPVLRDADGCYFIDRDGRQFHHILNYLRDGTLPIGLSRVDRLELLREADFYGLKSLYGFIGGPTVQAAMMTGGGTGAWLRSLWNDLAKAEAADFSVNSHSHRVYARLRYGQEYSGDWIVSSPRNLPHVQYELYDACLARDPVTALNKMGRRVAMRAWTGEQEQRSLNESTLLDSRGSAELGDLKEKRGAEPSRESTAIPVAQVFGAASFSDDEDACDSDGGDPIPPNRKAAEDLQEDEEFWTKAQEALEDRGRRERLLKFMKRHRFKDVNSSSGWFFNFRFPLHAAVEDNDAEMIRILLHFKAKTKLKDASGWSARQLARKRNVNGSHDAVLQLLNDHAMARRKRAAARRAAKEGKADANASVEGGEGKEEEKEVAPAASEACTVSSGKWYPVVPMDMEWDMAAMAVCCGQRLKEYNLWVCPHCERGVKVADVTDLSCEVQRSSDGVDWPWVKQAMKNFLTNLVLPPAERTREHEVDKLLDLASAPMQGDCYLGIIAFGFFAYHFMETSERQHFIRTSVFGGVTFQKTVPLSYWDVYTSGWPIFGLLATAAETVQSDATAGHGSLSKEEQADVGLTGASPQCGWLKVLTLDPGTSTSRVALRPRRTWEVPGG</sequence>
<evidence type="ECO:0000256" key="1">
    <source>
        <dbReference type="ARBA" id="ARBA00023604"/>
    </source>
</evidence>
<dbReference type="InterPro" id="IPR036770">
    <property type="entry name" value="Ankyrin_rpt-contain_sf"/>
</dbReference>
<dbReference type="SUPFAM" id="SSF54695">
    <property type="entry name" value="POZ domain"/>
    <property type="match status" value="1"/>
</dbReference>
<dbReference type="Gene3D" id="1.25.40.20">
    <property type="entry name" value="Ankyrin repeat-containing domain"/>
    <property type="match status" value="1"/>
</dbReference>
<dbReference type="Gene3D" id="3.30.710.10">
    <property type="entry name" value="Potassium Channel Kv1.1, Chain A"/>
    <property type="match status" value="1"/>
</dbReference>
<dbReference type="InterPro" id="IPR003131">
    <property type="entry name" value="T1-type_BTB"/>
</dbReference>
<feature type="domain" description="BTB" evidence="4">
    <location>
        <begin position="388"/>
        <end position="489"/>
    </location>
</feature>
<comment type="similarity">
    <text evidence="1">Belongs to the asaB hydroxylase/desaturase family.</text>
</comment>
<dbReference type="PANTHER" id="PTHR34598">
    <property type="entry name" value="BLL6449 PROTEIN"/>
    <property type="match status" value="1"/>
</dbReference>
<protein>
    <submittedName>
        <fullName evidence="6">Uncharacterized protein in dcmA 3'region</fullName>
    </submittedName>
</protein>
<evidence type="ECO:0000256" key="3">
    <source>
        <dbReference type="SAM" id="MobiDB-lite"/>
    </source>
</evidence>
<reference evidence="5" key="1">
    <citation type="submission" date="2022-10" db="EMBL/GenBank/DDBJ databases">
        <authorList>
            <person name="Chen Y."/>
            <person name="Dougan E. K."/>
            <person name="Chan C."/>
            <person name="Rhodes N."/>
            <person name="Thang M."/>
        </authorList>
    </citation>
    <scope>NUCLEOTIDE SEQUENCE</scope>
</reference>
<evidence type="ECO:0000313" key="7">
    <source>
        <dbReference type="Proteomes" id="UP001152797"/>
    </source>
</evidence>
<dbReference type="EMBL" id="CAMXCT020001328">
    <property type="protein sequence ID" value="CAL1142412.1"/>
    <property type="molecule type" value="Genomic_DNA"/>
</dbReference>
<evidence type="ECO:0000256" key="2">
    <source>
        <dbReference type="PROSITE-ProRule" id="PRU00023"/>
    </source>
</evidence>
<dbReference type="InterPro" id="IPR000210">
    <property type="entry name" value="BTB/POZ_dom"/>
</dbReference>
<feature type="repeat" description="ANK" evidence="2">
    <location>
        <begin position="699"/>
        <end position="731"/>
    </location>
</feature>
<dbReference type="OrthoDB" id="412788at2759"/>
<keyword evidence="2" id="KW-0040">ANK repeat</keyword>
<organism evidence="5">
    <name type="scientific">Cladocopium goreaui</name>
    <dbReference type="NCBI Taxonomy" id="2562237"/>
    <lineage>
        <taxon>Eukaryota</taxon>
        <taxon>Sar</taxon>
        <taxon>Alveolata</taxon>
        <taxon>Dinophyceae</taxon>
        <taxon>Suessiales</taxon>
        <taxon>Symbiodiniaceae</taxon>
        <taxon>Cladocopium</taxon>
    </lineage>
</organism>